<keyword evidence="2" id="KW-1015">Disulfide bond</keyword>
<evidence type="ECO:0000313" key="4">
    <source>
        <dbReference type="EMBL" id="CCI54224.1"/>
    </source>
</evidence>
<evidence type="ECO:0000313" key="5">
    <source>
        <dbReference type="Proteomes" id="UP000035720"/>
    </source>
</evidence>
<dbReference type="AlphaFoldDB" id="A0A077MC51"/>
<dbReference type="EMBL" id="CAJC01000177">
    <property type="protein sequence ID" value="CCI54224.1"/>
    <property type="molecule type" value="Genomic_DNA"/>
</dbReference>
<dbReference type="Pfam" id="PF13472">
    <property type="entry name" value="Lipase_GDSL_2"/>
    <property type="match status" value="1"/>
</dbReference>
<feature type="disulfide bond" evidence="2">
    <location>
        <begin position="148"/>
        <end position="197"/>
    </location>
</feature>
<reference evidence="4 5" key="1">
    <citation type="journal article" date="2013" name="ISME J.">
        <title>A metabolic model for members of the genus Tetrasphaera involved in enhanced biological phosphorus removal.</title>
        <authorList>
            <person name="Kristiansen R."/>
            <person name="Nguyen H.T.T."/>
            <person name="Saunders A.M."/>
            <person name="Nielsen J.L."/>
            <person name="Wimmer R."/>
            <person name="Le V.Q."/>
            <person name="McIlroy S.J."/>
            <person name="Petrovski S."/>
            <person name="Seviour R.J."/>
            <person name="Calteau A."/>
            <person name="Nielsen K.L."/>
            <person name="Nielsen P.H."/>
        </authorList>
    </citation>
    <scope>NUCLEOTIDE SEQUENCE [LARGE SCALE GENOMIC DNA]</scope>
    <source>
        <strain evidence="4 5">Ben 74</strain>
    </source>
</reference>
<evidence type="ECO:0000256" key="2">
    <source>
        <dbReference type="PIRSR" id="PIRSR637460-2"/>
    </source>
</evidence>
<dbReference type="RefSeq" id="WP_048546690.1">
    <property type="nucleotide sequence ID" value="NZ_HF571038.1"/>
</dbReference>
<dbReference type="PANTHER" id="PTHR37981:SF1">
    <property type="entry name" value="SGNH HYDROLASE-TYPE ESTERASE DOMAIN-CONTAINING PROTEIN"/>
    <property type="match status" value="1"/>
</dbReference>
<dbReference type="InterPro" id="IPR036514">
    <property type="entry name" value="SGNH_hydro_sf"/>
</dbReference>
<evidence type="ECO:0000256" key="1">
    <source>
        <dbReference type="PIRSR" id="PIRSR637460-1"/>
    </source>
</evidence>
<feature type="active site" evidence="1">
    <location>
        <position position="215"/>
    </location>
</feature>
<gene>
    <name evidence="4" type="ORF">BN13_640008</name>
</gene>
<sequence>MSANYVALGDSYAAGVGAGAPTGLCWRSSAGYPVLVAGTLGVRLAYHACLGADIRHVREHQLGALGPSTELVTLTVGGNDIGFVPVLIACAEPAWMRDSDPVIDAALVTLRERLPGLLADLHDEVRAAAAQARRLVAGYPRLFGAHDCHLATFFSDHELRRLNAAADELDAVVARAAEAAGAEFVDVAARFAGHDVCAADPWINGPSPIVVNSFHPDRDGHDAYAEGVLGTLGVTAERLRALDADIEPGPCVPGPAPTFALPDLTSERSLAGAAAHGLDVMEVAALGHRLNIAGVTGFPDEDASARLHELDAQVCRRTGRP</sequence>
<dbReference type="GO" id="GO:0019433">
    <property type="term" value="P:triglyceride catabolic process"/>
    <property type="evidence" value="ECO:0007669"/>
    <property type="project" value="TreeGrafter"/>
</dbReference>
<proteinExistence type="predicted"/>
<feature type="active site" description="Nucleophile" evidence="1">
    <location>
        <position position="11"/>
    </location>
</feature>
<dbReference type="Gene3D" id="3.40.50.1110">
    <property type="entry name" value="SGNH hydrolase"/>
    <property type="match status" value="1"/>
</dbReference>
<comment type="caution">
    <text evidence="4">The sequence shown here is derived from an EMBL/GenBank/DDBJ whole genome shotgun (WGS) entry which is preliminary data.</text>
</comment>
<protein>
    <submittedName>
        <fullName evidence="4">Putative secreted hydrolase</fullName>
    </submittedName>
</protein>
<dbReference type="CDD" id="cd01823">
    <property type="entry name" value="SEST_like"/>
    <property type="match status" value="1"/>
</dbReference>
<dbReference type="SUPFAM" id="SSF52266">
    <property type="entry name" value="SGNH hydrolase"/>
    <property type="match status" value="1"/>
</dbReference>
<dbReference type="PANTHER" id="PTHR37981">
    <property type="entry name" value="LIPASE 2"/>
    <property type="match status" value="1"/>
</dbReference>
<organism evidence="4 5">
    <name type="scientific">Nostocoides jenkinsii Ben 74</name>
    <dbReference type="NCBI Taxonomy" id="1193518"/>
    <lineage>
        <taxon>Bacteria</taxon>
        <taxon>Bacillati</taxon>
        <taxon>Actinomycetota</taxon>
        <taxon>Actinomycetes</taxon>
        <taxon>Micrococcales</taxon>
        <taxon>Intrasporangiaceae</taxon>
        <taxon>Nostocoides</taxon>
    </lineage>
</organism>
<keyword evidence="4" id="KW-0378">Hydrolase</keyword>
<dbReference type="InterPro" id="IPR013830">
    <property type="entry name" value="SGNH_hydro"/>
</dbReference>
<evidence type="ECO:0000259" key="3">
    <source>
        <dbReference type="Pfam" id="PF13472"/>
    </source>
</evidence>
<keyword evidence="5" id="KW-1185">Reference proteome</keyword>
<name>A0A077MC51_9MICO</name>
<dbReference type="STRING" id="1193518.BN13_640008"/>
<dbReference type="Proteomes" id="UP000035720">
    <property type="component" value="Unassembled WGS sequence"/>
</dbReference>
<dbReference type="OrthoDB" id="5503950at2"/>
<dbReference type="GO" id="GO:0004806">
    <property type="term" value="F:triacylglycerol lipase activity"/>
    <property type="evidence" value="ECO:0007669"/>
    <property type="project" value="TreeGrafter"/>
</dbReference>
<accession>A0A077MC51</accession>
<dbReference type="InterPro" id="IPR037460">
    <property type="entry name" value="SEST-like"/>
</dbReference>
<feature type="domain" description="SGNH hydrolase-type esterase" evidence="3">
    <location>
        <begin position="7"/>
        <end position="223"/>
    </location>
</feature>
<feature type="disulfide bond" evidence="2">
    <location>
        <begin position="25"/>
        <end position="49"/>
    </location>
</feature>